<sequence>MRNRNRSRNSSDQEIGRTPLLCLDVSKTEPPPSYFRCPISLEVMRSPVSLCTGVTYDRSSIQRWLDSGNTTCPATMQPLHSTDLVPNLTLRRLIHLWSSSTSSSDQHLPSLSDLARALSDPAIDEAYKLSLLSSDALRPSALASLFVSHETLELAVTLVSLLLSLDLADAGSKQALITALLSDLDATTSGIVSVLKGGPDHSTSRVAAARVLEMLIADARMVIAEKPDLMTELVRLIGESDAESVDAGLRCLMGIIGAGRRVKIAIVRMGVVPALTKVMEREGDGIPAPVVARAMRVLESVTGCGEGRAAICAEAERCVAAVVGMMMKVGNEGSEAAVAVLWSVCCAGGGDRRAREAAAATKGGLTKILMVMQGDCSPSARKMAGDLLRVFRGNDRSSMGASGSGYDSKTLHVMPF</sequence>
<dbReference type="FunFam" id="3.30.40.10:FF:000442">
    <property type="entry name" value="RING-type E3 ubiquitin transferase"/>
    <property type="match status" value="1"/>
</dbReference>
<evidence type="ECO:0000256" key="2">
    <source>
        <dbReference type="ARBA" id="ARBA00004906"/>
    </source>
</evidence>
<dbReference type="SMART" id="SM00504">
    <property type="entry name" value="Ubox"/>
    <property type="match status" value="1"/>
</dbReference>
<comment type="function">
    <text evidence="5">Functions as an E3 ubiquitin ligase.</text>
</comment>
<dbReference type="SUPFAM" id="SSF57850">
    <property type="entry name" value="RING/U-box"/>
    <property type="match status" value="1"/>
</dbReference>
<dbReference type="PANTHER" id="PTHR22849:SF163">
    <property type="entry name" value="U-BOX DOMAIN-CONTAINING PROTEIN"/>
    <property type="match status" value="1"/>
</dbReference>
<dbReference type="InterPro" id="IPR045210">
    <property type="entry name" value="RING-Ubox_PUB"/>
</dbReference>
<dbReference type="GO" id="GO:0061630">
    <property type="term" value="F:ubiquitin protein ligase activity"/>
    <property type="evidence" value="ECO:0007669"/>
    <property type="project" value="UniProtKB-UniRule"/>
</dbReference>
<dbReference type="GO" id="GO:0016567">
    <property type="term" value="P:protein ubiquitination"/>
    <property type="evidence" value="ECO:0007669"/>
    <property type="project" value="UniProtKB-UniRule"/>
</dbReference>
<comment type="pathway">
    <text evidence="2 5">Protein modification; protein ubiquitination.</text>
</comment>
<keyword evidence="8" id="KW-1185">Reference proteome</keyword>
<evidence type="ECO:0000256" key="4">
    <source>
        <dbReference type="ARBA" id="ARBA00022786"/>
    </source>
</evidence>
<evidence type="ECO:0000313" key="8">
    <source>
        <dbReference type="Proteomes" id="UP000775213"/>
    </source>
</evidence>
<dbReference type="InterPro" id="IPR011989">
    <property type="entry name" value="ARM-like"/>
</dbReference>
<evidence type="ECO:0000259" key="6">
    <source>
        <dbReference type="PROSITE" id="PS51698"/>
    </source>
</evidence>
<dbReference type="Gene3D" id="1.25.10.10">
    <property type="entry name" value="Leucine-rich Repeat Variant"/>
    <property type="match status" value="1"/>
</dbReference>
<keyword evidence="3 5" id="KW-0808">Transferase</keyword>
<comment type="caution">
    <text evidence="7">The sequence shown here is derived from an EMBL/GenBank/DDBJ whole genome shotgun (WGS) entry which is preliminary data.</text>
</comment>
<feature type="domain" description="U-box" evidence="6">
    <location>
        <begin position="30"/>
        <end position="104"/>
    </location>
</feature>
<accession>A0AAV7HA88</accession>
<evidence type="ECO:0000256" key="3">
    <source>
        <dbReference type="ARBA" id="ARBA00022679"/>
    </source>
</evidence>
<dbReference type="Proteomes" id="UP000775213">
    <property type="component" value="Unassembled WGS sequence"/>
</dbReference>
<evidence type="ECO:0000313" key="7">
    <source>
        <dbReference type="EMBL" id="KAH0470699.1"/>
    </source>
</evidence>
<evidence type="ECO:0000256" key="1">
    <source>
        <dbReference type="ARBA" id="ARBA00000900"/>
    </source>
</evidence>
<dbReference type="Pfam" id="PF04564">
    <property type="entry name" value="U-box"/>
    <property type="match status" value="1"/>
</dbReference>
<dbReference type="EC" id="2.3.2.27" evidence="5"/>
<reference evidence="7 8" key="1">
    <citation type="journal article" date="2021" name="Hortic Res">
        <title>Chromosome-scale assembly of the Dendrobium chrysotoxum genome enhances the understanding of orchid evolution.</title>
        <authorList>
            <person name="Zhang Y."/>
            <person name="Zhang G.Q."/>
            <person name="Zhang D."/>
            <person name="Liu X.D."/>
            <person name="Xu X.Y."/>
            <person name="Sun W.H."/>
            <person name="Yu X."/>
            <person name="Zhu X."/>
            <person name="Wang Z.W."/>
            <person name="Zhao X."/>
            <person name="Zhong W.Y."/>
            <person name="Chen H."/>
            <person name="Yin W.L."/>
            <person name="Huang T."/>
            <person name="Niu S.C."/>
            <person name="Liu Z.J."/>
        </authorList>
    </citation>
    <scope>NUCLEOTIDE SEQUENCE [LARGE SCALE GENOMIC DNA]</scope>
    <source>
        <strain evidence="7">Lindl</strain>
    </source>
</reference>
<dbReference type="InterPro" id="IPR045185">
    <property type="entry name" value="PUB22/23/24-like"/>
</dbReference>
<dbReference type="InterPro" id="IPR003613">
    <property type="entry name" value="Ubox_domain"/>
</dbReference>
<dbReference type="InterPro" id="IPR016024">
    <property type="entry name" value="ARM-type_fold"/>
</dbReference>
<dbReference type="CDD" id="cd16664">
    <property type="entry name" value="RING-Ubox_PUB"/>
    <property type="match status" value="1"/>
</dbReference>
<protein>
    <recommendedName>
        <fullName evidence="5 6">U-box domain-containing protein</fullName>
        <ecNumber evidence="5">2.3.2.27</ecNumber>
    </recommendedName>
    <alternativeName>
        <fullName evidence="5">RING-type E3 ubiquitin transferase PUB</fullName>
    </alternativeName>
</protein>
<name>A0AAV7HA88_DENCH</name>
<dbReference type="PROSITE" id="PS51698">
    <property type="entry name" value="U_BOX"/>
    <property type="match status" value="1"/>
</dbReference>
<dbReference type="InterPro" id="IPR013083">
    <property type="entry name" value="Znf_RING/FYVE/PHD"/>
</dbReference>
<dbReference type="Gene3D" id="3.30.40.10">
    <property type="entry name" value="Zinc/RING finger domain, C3HC4 (zinc finger)"/>
    <property type="match status" value="1"/>
</dbReference>
<dbReference type="AlphaFoldDB" id="A0AAV7HA88"/>
<keyword evidence="4 5" id="KW-0833">Ubl conjugation pathway</keyword>
<evidence type="ECO:0000256" key="5">
    <source>
        <dbReference type="RuleBase" id="RU369093"/>
    </source>
</evidence>
<dbReference type="SUPFAM" id="SSF48371">
    <property type="entry name" value="ARM repeat"/>
    <property type="match status" value="1"/>
</dbReference>
<gene>
    <name evidence="7" type="ORF">IEQ34_000422</name>
</gene>
<organism evidence="7 8">
    <name type="scientific">Dendrobium chrysotoxum</name>
    <name type="common">Orchid</name>
    <dbReference type="NCBI Taxonomy" id="161865"/>
    <lineage>
        <taxon>Eukaryota</taxon>
        <taxon>Viridiplantae</taxon>
        <taxon>Streptophyta</taxon>
        <taxon>Embryophyta</taxon>
        <taxon>Tracheophyta</taxon>
        <taxon>Spermatophyta</taxon>
        <taxon>Magnoliopsida</taxon>
        <taxon>Liliopsida</taxon>
        <taxon>Asparagales</taxon>
        <taxon>Orchidaceae</taxon>
        <taxon>Epidendroideae</taxon>
        <taxon>Malaxideae</taxon>
        <taxon>Dendrobiinae</taxon>
        <taxon>Dendrobium</taxon>
    </lineage>
</organism>
<dbReference type="InterPro" id="IPR058678">
    <property type="entry name" value="ARM_PUB"/>
</dbReference>
<proteinExistence type="predicted"/>
<dbReference type="EMBL" id="JAGFBR010000001">
    <property type="protein sequence ID" value="KAH0470699.1"/>
    <property type="molecule type" value="Genomic_DNA"/>
</dbReference>
<dbReference type="Pfam" id="PF25598">
    <property type="entry name" value="ARM_PUB"/>
    <property type="match status" value="1"/>
</dbReference>
<dbReference type="PANTHER" id="PTHR22849">
    <property type="entry name" value="WDSAM1 PROTEIN"/>
    <property type="match status" value="1"/>
</dbReference>
<comment type="catalytic activity">
    <reaction evidence="1 5">
        <text>S-ubiquitinyl-[E2 ubiquitin-conjugating enzyme]-L-cysteine + [acceptor protein]-L-lysine = [E2 ubiquitin-conjugating enzyme]-L-cysteine + N(6)-ubiquitinyl-[acceptor protein]-L-lysine.</text>
        <dbReference type="EC" id="2.3.2.27"/>
    </reaction>
</comment>